<feature type="compositionally biased region" description="Basic and acidic residues" evidence="1">
    <location>
        <begin position="106"/>
        <end position="115"/>
    </location>
</feature>
<evidence type="ECO:0000256" key="1">
    <source>
        <dbReference type="SAM" id="MobiDB-lite"/>
    </source>
</evidence>
<dbReference type="EMBL" id="BSOW01000029">
    <property type="protein sequence ID" value="GLR89841.1"/>
    <property type="molecule type" value="Genomic_DNA"/>
</dbReference>
<sequence length="148" mass="15733">MFVSILNRRGPALALVALLGLGAALAGCASVSDTISPAFVDPGRYELWDCKQLAPERKGLVNRIDELERMMAKAQTGVGGTVVAELAYRNDYISARGQQKLVEEAWRRNKCRDSDMEPTPPPAPPVPPTAAKPAAKPAPGTKSGTAVH</sequence>
<protein>
    <recommendedName>
        <fullName evidence="5">Twin-arginine translocation pathway signal</fullName>
    </recommendedName>
</protein>
<feature type="signal peptide" evidence="2">
    <location>
        <begin position="1"/>
        <end position="26"/>
    </location>
</feature>
<keyword evidence="2" id="KW-0732">Signal</keyword>
<keyword evidence="4" id="KW-1185">Reference proteome</keyword>
<comment type="caution">
    <text evidence="3">The sequence shown here is derived from an EMBL/GenBank/DDBJ whole genome shotgun (WGS) entry which is preliminary data.</text>
</comment>
<name>A0ABQ6BB16_9BRAD</name>
<feature type="compositionally biased region" description="Pro residues" evidence="1">
    <location>
        <begin position="118"/>
        <end position="130"/>
    </location>
</feature>
<reference evidence="4" key="1">
    <citation type="journal article" date="2019" name="Int. J. Syst. Evol. Microbiol.">
        <title>The Global Catalogue of Microorganisms (GCM) 10K type strain sequencing project: providing services to taxonomists for standard genome sequencing and annotation.</title>
        <authorList>
            <consortium name="The Broad Institute Genomics Platform"/>
            <consortium name="The Broad Institute Genome Sequencing Center for Infectious Disease"/>
            <person name="Wu L."/>
            <person name="Ma J."/>
        </authorList>
    </citation>
    <scope>NUCLEOTIDE SEQUENCE [LARGE SCALE GENOMIC DNA]</scope>
    <source>
        <strain evidence="4">NBRC 102520</strain>
    </source>
</reference>
<feature type="chain" id="PRO_5045238230" description="Twin-arginine translocation pathway signal" evidence="2">
    <location>
        <begin position="27"/>
        <end position="148"/>
    </location>
</feature>
<dbReference type="Proteomes" id="UP001156905">
    <property type="component" value="Unassembled WGS sequence"/>
</dbReference>
<proteinExistence type="predicted"/>
<evidence type="ECO:0000313" key="4">
    <source>
        <dbReference type="Proteomes" id="UP001156905"/>
    </source>
</evidence>
<feature type="region of interest" description="Disordered" evidence="1">
    <location>
        <begin position="106"/>
        <end position="148"/>
    </location>
</feature>
<evidence type="ECO:0008006" key="5">
    <source>
        <dbReference type="Google" id="ProtNLM"/>
    </source>
</evidence>
<evidence type="ECO:0000313" key="3">
    <source>
        <dbReference type="EMBL" id="GLR89841.1"/>
    </source>
</evidence>
<organism evidence="3 4">
    <name type="scientific">Bradyrhizobium iriomotense</name>
    <dbReference type="NCBI Taxonomy" id="441950"/>
    <lineage>
        <taxon>Bacteria</taxon>
        <taxon>Pseudomonadati</taxon>
        <taxon>Pseudomonadota</taxon>
        <taxon>Alphaproteobacteria</taxon>
        <taxon>Hyphomicrobiales</taxon>
        <taxon>Nitrobacteraceae</taxon>
        <taxon>Bradyrhizobium</taxon>
    </lineage>
</organism>
<evidence type="ECO:0000256" key="2">
    <source>
        <dbReference type="SAM" id="SignalP"/>
    </source>
</evidence>
<gene>
    <name evidence="3" type="ORF">GCM10007857_65550</name>
</gene>
<accession>A0ABQ6BB16</accession>
<dbReference type="RefSeq" id="WP_284272278.1">
    <property type="nucleotide sequence ID" value="NZ_BSOW01000029.1"/>
</dbReference>